<dbReference type="OMA" id="IHEFNAS"/>
<dbReference type="HOGENOM" id="CLU_2027328_0_0_1"/>
<evidence type="ECO:0000313" key="1">
    <source>
        <dbReference type="EMBL" id="EIJ88397.1"/>
    </source>
</evidence>
<organism evidence="1 2">
    <name type="scientific">Nematocida parisii (strain ERTm3)</name>
    <name type="common">Nematode killer fungus</name>
    <dbReference type="NCBI Taxonomy" id="935791"/>
    <lineage>
        <taxon>Eukaryota</taxon>
        <taxon>Fungi</taxon>
        <taxon>Fungi incertae sedis</taxon>
        <taxon>Microsporidia</taxon>
        <taxon>Nematocida</taxon>
    </lineage>
</organism>
<dbReference type="InParanoid" id="I3EGQ0"/>
<sequence length="122" mass="14072">MLVCLSDYTSVYSFVSTLGNLESVLLVDLECECDFDQLKVDTLYTLEFLADFPKDKSILVLNRIDSFISSSYDLQVRLNGLYGLVYSGVTVYATLIRNKYNKYNEYIARMIDKVIEYKQAEL</sequence>
<reference evidence="1" key="1">
    <citation type="submission" date="2011-01" db="EMBL/GenBank/DDBJ databases">
        <title>The Genome Sequence of Nematocida parisii strain ERTm3.</title>
        <authorList>
            <consortium name="The Broad Institute Genome Sequencing Platform"/>
            <consortium name="The Broad Institute Genome Sequencing Center for Infectious Disease"/>
            <person name="Cuomo C."/>
            <person name="Troemel E."/>
            <person name="Young S.K."/>
            <person name="Zeng Q."/>
            <person name="Gargeya S."/>
            <person name="Fitzgerald M."/>
            <person name="Haas B."/>
            <person name="Abouelleil A."/>
            <person name="Alvarado L."/>
            <person name="Arachchi H.M."/>
            <person name="Berlin A."/>
            <person name="Chapman S.B."/>
            <person name="Gearin G."/>
            <person name="Goldberg J."/>
            <person name="Griggs A."/>
            <person name="Gujja S."/>
            <person name="Hansen M."/>
            <person name="Heiman D."/>
            <person name="Howarth C."/>
            <person name="Larimer J."/>
            <person name="Lui A."/>
            <person name="MacDonald P.J.P."/>
            <person name="McCowen C."/>
            <person name="Montmayeur A."/>
            <person name="Murphy C."/>
            <person name="Neiman D."/>
            <person name="Pearson M."/>
            <person name="Priest M."/>
            <person name="Roberts A."/>
            <person name="Saif S."/>
            <person name="Shea T."/>
            <person name="Sisk P."/>
            <person name="Stolte C."/>
            <person name="Sykes S."/>
            <person name="Wortman J."/>
            <person name="Nusbaum C."/>
            <person name="Birren B."/>
        </authorList>
    </citation>
    <scope>NUCLEOTIDE SEQUENCE</scope>
    <source>
        <strain evidence="1">ERTm3</strain>
    </source>
</reference>
<dbReference type="Proteomes" id="UP000002872">
    <property type="component" value="Unassembled WGS sequence"/>
</dbReference>
<protein>
    <submittedName>
        <fullName evidence="1">Uncharacterized protein</fullName>
    </submittedName>
</protein>
<gene>
    <name evidence="1" type="ORF">NEQG_01087</name>
</gene>
<dbReference type="AlphaFoldDB" id="I3EGQ0"/>
<dbReference type="EMBL" id="GL870878">
    <property type="protein sequence ID" value="EIJ88397.1"/>
    <property type="molecule type" value="Genomic_DNA"/>
</dbReference>
<name>I3EGQ0_NEMP3</name>
<accession>I3EGQ0</accession>
<dbReference type="OrthoDB" id="2187996at2759"/>
<keyword evidence="2" id="KW-1185">Reference proteome</keyword>
<evidence type="ECO:0000313" key="2">
    <source>
        <dbReference type="Proteomes" id="UP000002872"/>
    </source>
</evidence>
<proteinExistence type="predicted"/>
<dbReference type="VEuPathDB" id="MicrosporidiaDB:NEQG_01087"/>